<comment type="subcellular location">
    <subcellularLocation>
        <location evidence="1">Cell outer membrane</location>
    </subcellularLocation>
</comment>
<proteinExistence type="predicted"/>
<dbReference type="SUPFAM" id="SSF103088">
    <property type="entry name" value="OmpA-like"/>
    <property type="match status" value="1"/>
</dbReference>
<protein>
    <submittedName>
        <fullName evidence="7">OmpA family protein</fullName>
    </submittedName>
</protein>
<sequence length="212" mass="22302">MNKSIKLSALVVAMMLSSGAFAAKAGYATDGALDNVARNAYGECWKDGYFNKATDGLVECGDKEAPKPVAVAPVAPAPAVVSQIKSFTLSAAGLFAFDKTVITSGNAALDGVVAELKGDKYLKSVAIVGHTDYMGAEAYNQKLSERRANAVKDYLVAGGIPAEKITASGAGESQAKLTEQCSKIKARTQRIACLEPDRRFEVTVETAKEVKM</sequence>
<dbReference type="Pfam" id="PF00691">
    <property type="entry name" value="OmpA"/>
    <property type="match status" value="1"/>
</dbReference>
<evidence type="ECO:0000313" key="7">
    <source>
        <dbReference type="EMBL" id="MDC7690001.1"/>
    </source>
</evidence>
<evidence type="ECO:0000256" key="2">
    <source>
        <dbReference type="ARBA" id="ARBA00023136"/>
    </source>
</evidence>
<dbReference type="Gene3D" id="3.30.1330.60">
    <property type="entry name" value="OmpA-like domain"/>
    <property type="match status" value="1"/>
</dbReference>
<reference evidence="7 8" key="1">
    <citation type="submission" date="2023-01" db="EMBL/GenBank/DDBJ databases">
        <title>Novel species of the genus Vogesella isolated from rivers.</title>
        <authorList>
            <person name="Lu H."/>
        </authorList>
    </citation>
    <scope>NUCLEOTIDE SEQUENCE [LARGE SCALE GENOMIC DNA]</scope>
    <source>
        <strain evidence="7 8">SH7W</strain>
    </source>
</reference>
<dbReference type="InterPro" id="IPR036737">
    <property type="entry name" value="OmpA-like_sf"/>
</dbReference>
<accession>A0ABT5I1F4</accession>
<dbReference type="PRINTS" id="PR01021">
    <property type="entry name" value="OMPADOMAIN"/>
</dbReference>
<keyword evidence="5" id="KW-0732">Signal</keyword>
<dbReference type="PROSITE" id="PS51123">
    <property type="entry name" value="OMPA_2"/>
    <property type="match status" value="1"/>
</dbReference>
<dbReference type="InterPro" id="IPR002368">
    <property type="entry name" value="OmpA"/>
</dbReference>
<dbReference type="InterPro" id="IPR006665">
    <property type="entry name" value="OmpA-like"/>
</dbReference>
<evidence type="ECO:0000256" key="4">
    <source>
        <dbReference type="PROSITE-ProRule" id="PRU00473"/>
    </source>
</evidence>
<evidence type="ECO:0000313" key="8">
    <source>
        <dbReference type="Proteomes" id="UP001221566"/>
    </source>
</evidence>
<evidence type="ECO:0000259" key="6">
    <source>
        <dbReference type="PROSITE" id="PS51123"/>
    </source>
</evidence>
<feature type="domain" description="OmpA-like" evidence="6">
    <location>
        <begin position="82"/>
        <end position="208"/>
    </location>
</feature>
<dbReference type="RefSeq" id="WP_047967325.1">
    <property type="nucleotide sequence ID" value="NZ_JAQQKY010000001.1"/>
</dbReference>
<dbReference type="PANTHER" id="PTHR30329">
    <property type="entry name" value="STATOR ELEMENT OF FLAGELLAR MOTOR COMPLEX"/>
    <property type="match status" value="1"/>
</dbReference>
<evidence type="ECO:0000256" key="1">
    <source>
        <dbReference type="ARBA" id="ARBA00004442"/>
    </source>
</evidence>
<feature type="chain" id="PRO_5047294950" evidence="5">
    <location>
        <begin position="23"/>
        <end position="212"/>
    </location>
</feature>
<organism evidence="7 8">
    <name type="scientific">Vogesella indigofera</name>
    <name type="common">Pseudomonas indigofera</name>
    <dbReference type="NCBI Taxonomy" id="45465"/>
    <lineage>
        <taxon>Bacteria</taxon>
        <taxon>Pseudomonadati</taxon>
        <taxon>Pseudomonadota</taxon>
        <taxon>Betaproteobacteria</taxon>
        <taxon>Neisseriales</taxon>
        <taxon>Chromobacteriaceae</taxon>
        <taxon>Vogesella</taxon>
    </lineage>
</organism>
<keyword evidence="8" id="KW-1185">Reference proteome</keyword>
<keyword evidence="2 4" id="KW-0472">Membrane</keyword>
<dbReference type="InterPro" id="IPR050330">
    <property type="entry name" value="Bact_OuterMem_StrucFunc"/>
</dbReference>
<name>A0ABT5I1F4_VOGIN</name>
<dbReference type="InterPro" id="IPR006664">
    <property type="entry name" value="OMP_bac"/>
</dbReference>
<keyword evidence="3" id="KW-0998">Cell outer membrane</keyword>
<gene>
    <name evidence="7" type="ORF">PQU93_04300</name>
</gene>
<evidence type="ECO:0000256" key="3">
    <source>
        <dbReference type="ARBA" id="ARBA00023237"/>
    </source>
</evidence>
<dbReference type="CDD" id="cd07185">
    <property type="entry name" value="OmpA_C-like"/>
    <property type="match status" value="1"/>
</dbReference>
<dbReference type="PRINTS" id="PR01022">
    <property type="entry name" value="OUTRMMBRANEA"/>
</dbReference>
<dbReference type="Proteomes" id="UP001221566">
    <property type="component" value="Unassembled WGS sequence"/>
</dbReference>
<dbReference type="PANTHER" id="PTHR30329:SF21">
    <property type="entry name" value="LIPOPROTEIN YIAD-RELATED"/>
    <property type="match status" value="1"/>
</dbReference>
<feature type="signal peptide" evidence="5">
    <location>
        <begin position="1"/>
        <end position="22"/>
    </location>
</feature>
<evidence type="ECO:0000256" key="5">
    <source>
        <dbReference type="SAM" id="SignalP"/>
    </source>
</evidence>
<comment type="caution">
    <text evidence="7">The sequence shown here is derived from an EMBL/GenBank/DDBJ whole genome shotgun (WGS) entry which is preliminary data.</text>
</comment>
<dbReference type="EMBL" id="JAQQKY010000001">
    <property type="protein sequence ID" value="MDC7690001.1"/>
    <property type="molecule type" value="Genomic_DNA"/>
</dbReference>